<feature type="region of interest" description="Disordered" evidence="1">
    <location>
        <begin position="1"/>
        <end position="24"/>
    </location>
</feature>
<reference evidence="2 3" key="1">
    <citation type="journal article" date="2021" name="Nat. Commun.">
        <title>Genetic determinants of endophytism in the Arabidopsis root mycobiome.</title>
        <authorList>
            <person name="Mesny F."/>
            <person name="Miyauchi S."/>
            <person name="Thiergart T."/>
            <person name="Pickel B."/>
            <person name="Atanasova L."/>
            <person name="Karlsson M."/>
            <person name="Huettel B."/>
            <person name="Barry K.W."/>
            <person name="Haridas S."/>
            <person name="Chen C."/>
            <person name="Bauer D."/>
            <person name="Andreopoulos W."/>
            <person name="Pangilinan J."/>
            <person name="LaButti K."/>
            <person name="Riley R."/>
            <person name="Lipzen A."/>
            <person name="Clum A."/>
            <person name="Drula E."/>
            <person name="Henrissat B."/>
            <person name="Kohler A."/>
            <person name="Grigoriev I.V."/>
            <person name="Martin F.M."/>
            <person name="Hacquard S."/>
        </authorList>
    </citation>
    <scope>NUCLEOTIDE SEQUENCE [LARGE SCALE GENOMIC DNA]</scope>
    <source>
        <strain evidence="2 3">MPI-SDFR-AT-0080</strain>
    </source>
</reference>
<dbReference type="PROSITE" id="PS00266">
    <property type="entry name" value="SOMATOTROPIN_1"/>
    <property type="match status" value="1"/>
</dbReference>
<evidence type="ECO:0000313" key="2">
    <source>
        <dbReference type="EMBL" id="KAH7058903.1"/>
    </source>
</evidence>
<feature type="region of interest" description="Disordered" evidence="1">
    <location>
        <begin position="49"/>
        <end position="70"/>
    </location>
</feature>
<protein>
    <submittedName>
        <fullName evidence="2">Uncharacterized protein</fullName>
    </submittedName>
</protein>
<dbReference type="Proteomes" id="UP000774617">
    <property type="component" value="Unassembled WGS sequence"/>
</dbReference>
<evidence type="ECO:0000313" key="3">
    <source>
        <dbReference type="Proteomes" id="UP000774617"/>
    </source>
</evidence>
<dbReference type="InterPro" id="IPR018116">
    <property type="entry name" value="Somatotropin_CS"/>
</dbReference>
<comment type="caution">
    <text evidence="2">The sequence shown here is derived from an EMBL/GenBank/DDBJ whole genome shotgun (WGS) entry which is preliminary data.</text>
</comment>
<accession>A0ABQ8GKH0</accession>
<dbReference type="EMBL" id="JAGTJR010000006">
    <property type="protein sequence ID" value="KAH7058903.1"/>
    <property type="molecule type" value="Genomic_DNA"/>
</dbReference>
<keyword evidence="3" id="KW-1185">Reference proteome</keyword>
<gene>
    <name evidence="2" type="ORF">B0J12DRAFT_696576</name>
</gene>
<evidence type="ECO:0000256" key="1">
    <source>
        <dbReference type="SAM" id="MobiDB-lite"/>
    </source>
</evidence>
<name>A0ABQ8GKH0_9PEZI</name>
<organism evidence="2 3">
    <name type="scientific">Macrophomina phaseolina</name>
    <dbReference type="NCBI Taxonomy" id="35725"/>
    <lineage>
        <taxon>Eukaryota</taxon>
        <taxon>Fungi</taxon>
        <taxon>Dikarya</taxon>
        <taxon>Ascomycota</taxon>
        <taxon>Pezizomycotina</taxon>
        <taxon>Dothideomycetes</taxon>
        <taxon>Dothideomycetes incertae sedis</taxon>
        <taxon>Botryosphaeriales</taxon>
        <taxon>Botryosphaeriaceae</taxon>
        <taxon>Macrophomina</taxon>
    </lineage>
</organism>
<sequence>MHAPIGACSSSTSTTPPPFRTVNYADDGPVLTVSTRLRQAWVSSPSLITSTNQTLPLPPSPSTAQDGDTDTTPFDITTILRAVGSASPADLRRLRNSDNEELHTPLRDAVYYNWNHVFWDVARFLGEVAVGAGHLHPPAEGVFAMGWKAGEERVFETNILLAPTFVEEGVRVRFDVGNRAGSGIVFDATGVRGVYNETVVHWIRKGERIKLCLEGEMKGSRCGVAAVFVYGKLCDCVQEKVSGSEKDSGK</sequence>
<proteinExistence type="predicted"/>